<accession>A0A843W1F1</accession>
<protein>
    <submittedName>
        <fullName evidence="2">Uncharacterized protein</fullName>
    </submittedName>
</protein>
<dbReference type="EMBL" id="NMUH01002631">
    <property type="protein sequence ID" value="MQM01167.1"/>
    <property type="molecule type" value="Genomic_DNA"/>
</dbReference>
<comment type="caution">
    <text evidence="2">The sequence shown here is derived from an EMBL/GenBank/DDBJ whole genome shotgun (WGS) entry which is preliminary data.</text>
</comment>
<evidence type="ECO:0000313" key="2">
    <source>
        <dbReference type="EMBL" id="MQM01167.1"/>
    </source>
</evidence>
<dbReference type="Proteomes" id="UP000652761">
    <property type="component" value="Unassembled WGS sequence"/>
</dbReference>
<evidence type="ECO:0000256" key="1">
    <source>
        <dbReference type="SAM" id="MobiDB-lite"/>
    </source>
</evidence>
<name>A0A843W1F1_COLES</name>
<evidence type="ECO:0000313" key="3">
    <source>
        <dbReference type="Proteomes" id="UP000652761"/>
    </source>
</evidence>
<keyword evidence="3" id="KW-1185">Reference proteome</keyword>
<sequence>MKKKKTRELQDEAATASNARDNMKPAGFKNSAGSGSDRPIRVSLGLVDPIWGNPSGPGKRDRIA</sequence>
<proteinExistence type="predicted"/>
<organism evidence="2 3">
    <name type="scientific">Colocasia esculenta</name>
    <name type="common">Wild taro</name>
    <name type="synonym">Arum esculentum</name>
    <dbReference type="NCBI Taxonomy" id="4460"/>
    <lineage>
        <taxon>Eukaryota</taxon>
        <taxon>Viridiplantae</taxon>
        <taxon>Streptophyta</taxon>
        <taxon>Embryophyta</taxon>
        <taxon>Tracheophyta</taxon>
        <taxon>Spermatophyta</taxon>
        <taxon>Magnoliopsida</taxon>
        <taxon>Liliopsida</taxon>
        <taxon>Araceae</taxon>
        <taxon>Aroideae</taxon>
        <taxon>Colocasieae</taxon>
        <taxon>Colocasia</taxon>
    </lineage>
</organism>
<gene>
    <name evidence="2" type="ORF">Taro_033915</name>
</gene>
<dbReference type="AlphaFoldDB" id="A0A843W1F1"/>
<reference evidence="2" key="1">
    <citation type="submission" date="2017-07" db="EMBL/GenBank/DDBJ databases">
        <title>Taro Niue Genome Assembly and Annotation.</title>
        <authorList>
            <person name="Atibalentja N."/>
            <person name="Keating K."/>
            <person name="Fields C.J."/>
        </authorList>
    </citation>
    <scope>NUCLEOTIDE SEQUENCE</scope>
    <source>
        <strain evidence="2">Niue_2</strain>
        <tissue evidence="2">Leaf</tissue>
    </source>
</reference>
<feature type="region of interest" description="Disordered" evidence="1">
    <location>
        <begin position="1"/>
        <end position="40"/>
    </location>
</feature>